<organism evidence="3 4">
    <name type="scientific">Solanum tuberosum</name>
    <name type="common">Potato</name>
    <dbReference type="NCBI Taxonomy" id="4113"/>
    <lineage>
        <taxon>Eukaryota</taxon>
        <taxon>Viridiplantae</taxon>
        <taxon>Streptophyta</taxon>
        <taxon>Embryophyta</taxon>
        <taxon>Tracheophyta</taxon>
        <taxon>Spermatophyta</taxon>
        <taxon>Magnoliopsida</taxon>
        <taxon>eudicotyledons</taxon>
        <taxon>Gunneridae</taxon>
        <taxon>Pentapetalae</taxon>
        <taxon>asterids</taxon>
        <taxon>lamiids</taxon>
        <taxon>Solanales</taxon>
        <taxon>Solanaceae</taxon>
        <taxon>Solanoideae</taxon>
        <taxon>Solaneae</taxon>
        <taxon>Solanum</taxon>
    </lineage>
</organism>
<sequence length="328" mass="37723">MMIEDVNQALGLDLPRHVETIKAIIYHIIHKVFSFTSEDSDRREKRADELADALRRALFSKRHLVLVDDVWESSVWDDLRPCIHDRSKIILTTRHLEIANCATSISGPVHLRMLNDDESWKLLEDKKECLVKKVGQHRKRNWTCSPFPTCFQFLLVSNSIKRCFSIFFLPIYIPNKTRSILLTDVPPTFPMAGVSILQPQDVLKHHVSYRQSRRNSTCNPLRNPNPKNNRRKRSPEKNGSAKFSTVKILKRGQVLKVVKENKGEDLVLSTTDMVLKHTRIAEFYAGWGFSSSPPPSSLPVPAFFKKKSEDNLDATSDLRRLLRLDLAD</sequence>
<dbReference type="SUPFAM" id="SSF52540">
    <property type="entry name" value="P-loop containing nucleoside triphosphate hydrolases"/>
    <property type="match status" value="1"/>
</dbReference>
<gene>
    <name evidence="3" type="ORF">KY290_024466</name>
</gene>
<keyword evidence="4" id="KW-1185">Reference proteome</keyword>
<dbReference type="EMBL" id="JAIVGD010000018">
    <property type="protein sequence ID" value="KAH0754196.1"/>
    <property type="molecule type" value="Genomic_DNA"/>
</dbReference>
<dbReference type="InterPro" id="IPR027417">
    <property type="entry name" value="P-loop_NTPase"/>
</dbReference>
<dbReference type="PANTHER" id="PTHR33670">
    <property type="entry name" value="SPLICING FACTOR, PROLINE- AND GLUTAMINE-RICH-LIKE"/>
    <property type="match status" value="1"/>
</dbReference>
<dbReference type="InterPro" id="IPR002182">
    <property type="entry name" value="NB-ARC"/>
</dbReference>
<protein>
    <recommendedName>
        <fullName evidence="2">NB-ARC domain-containing protein</fullName>
    </recommendedName>
</protein>
<accession>A0ABQ7UQV8</accession>
<name>A0ABQ7UQV8_SOLTU</name>
<reference evidence="3 4" key="1">
    <citation type="journal article" date="2021" name="bioRxiv">
        <title>Chromosome-scale and haplotype-resolved genome assembly of a tetraploid potato cultivar.</title>
        <authorList>
            <person name="Sun H."/>
            <person name="Jiao W.-B."/>
            <person name="Krause K."/>
            <person name="Campoy J.A."/>
            <person name="Goel M."/>
            <person name="Folz-Donahue K."/>
            <person name="Kukat C."/>
            <person name="Huettel B."/>
            <person name="Schneeberger K."/>
        </authorList>
    </citation>
    <scope>NUCLEOTIDE SEQUENCE [LARGE SCALE GENOMIC DNA]</scope>
    <source>
        <strain evidence="3">SolTubOtavaFocal</strain>
        <tissue evidence="3">Leaves</tissue>
    </source>
</reference>
<feature type="region of interest" description="Disordered" evidence="1">
    <location>
        <begin position="211"/>
        <end position="242"/>
    </location>
</feature>
<evidence type="ECO:0000256" key="1">
    <source>
        <dbReference type="SAM" id="MobiDB-lite"/>
    </source>
</evidence>
<proteinExistence type="predicted"/>
<dbReference type="Gene3D" id="3.40.50.300">
    <property type="entry name" value="P-loop containing nucleotide triphosphate hydrolases"/>
    <property type="match status" value="1"/>
</dbReference>
<dbReference type="PANTHER" id="PTHR33670:SF17">
    <property type="entry name" value="ANTHER-SPECIFIC PROLINE-RICH PROTEIN APG"/>
    <property type="match status" value="1"/>
</dbReference>
<comment type="caution">
    <text evidence="3">The sequence shown here is derived from an EMBL/GenBank/DDBJ whole genome shotgun (WGS) entry which is preliminary data.</text>
</comment>
<evidence type="ECO:0000259" key="2">
    <source>
        <dbReference type="Pfam" id="PF00931"/>
    </source>
</evidence>
<feature type="domain" description="NB-ARC" evidence="2">
    <location>
        <begin position="27"/>
        <end position="126"/>
    </location>
</feature>
<evidence type="ECO:0000313" key="4">
    <source>
        <dbReference type="Proteomes" id="UP000826656"/>
    </source>
</evidence>
<evidence type="ECO:0000313" key="3">
    <source>
        <dbReference type="EMBL" id="KAH0754196.1"/>
    </source>
</evidence>
<dbReference type="Proteomes" id="UP000826656">
    <property type="component" value="Unassembled WGS sequence"/>
</dbReference>
<dbReference type="Pfam" id="PF00931">
    <property type="entry name" value="NB-ARC"/>
    <property type="match status" value="1"/>
</dbReference>